<dbReference type="KEGG" id="esa:ESA_02863"/>
<evidence type="ECO:0000313" key="2">
    <source>
        <dbReference type="EMBL" id="ABU78092.1"/>
    </source>
</evidence>
<keyword evidence="1" id="KW-1133">Transmembrane helix</keyword>
<keyword evidence="1" id="KW-0472">Membrane</keyword>
<keyword evidence="1" id="KW-0812">Transmembrane</keyword>
<dbReference type="HOGENOM" id="CLU_3167042_0_0_6"/>
<evidence type="ECO:0000256" key="1">
    <source>
        <dbReference type="SAM" id="Phobius"/>
    </source>
</evidence>
<dbReference type="AlphaFoldDB" id="A7MFJ0"/>
<proteinExistence type="predicted"/>
<dbReference type="Proteomes" id="UP000000260">
    <property type="component" value="Chromosome"/>
</dbReference>
<name>A7MFJ0_CROS8</name>
<reference evidence="2 3" key="1">
    <citation type="journal article" date="2010" name="PLoS ONE">
        <title>Genome sequence of Cronobacter sakazakii BAA-894 and comparative genomic hybridization analysis with other Cronobacter species.</title>
        <authorList>
            <person name="Kucerova E."/>
            <person name="Clifton S.W."/>
            <person name="Xia X.Q."/>
            <person name="Long F."/>
            <person name="Porwollik S."/>
            <person name="Fulton L."/>
            <person name="Fronick C."/>
            <person name="Minx P."/>
            <person name="Kyung K."/>
            <person name="Warren W."/>
            <person name="Fulton R."/>
            <person name="Feng D."/>
            <person name="Wollam A."/>
            <person name="Shah N."/>
            <person name="Bhonagiri V."/>
            <person name="Nash W.E."/>
            <person name="Hallsworth-Pepin K."/>
            <person name="Wilson R.K."/>
            <person name="McClelland M."/>
            <person name="Forsythe S.J."/>
        </authorList>
    </citation>
    <scope>NUCLEOTIDE SEQUENCE [LARGE SCALE GENOMIC DNA]</scope>
    <source>
        <strain evidence="2 3">ATCC BAA-894</strain>
    </source>
</reference>
<protein>
    <submittedName>
        <fullName evidence="2">Uncharacterized protein</fullName>
    </submittedName>
</protein>
<sequence>MLRLIFRNVFGTILATGIVFLLKKTSRFCEANTIGLPELTEHCDFLR</sequence>
<dbReference type="EMBL" id="CP000783">
    <property type="protein sequence ID" value="ABU78092.1"/>
    <property type="molecule type" value="Genomic_DNA"/>
</dbReference>
<accession>A7MFJ0</accession>
<keyword evidence="3" id="KW-1185">Reference proteome</keyword>
<organism evidence="2 3">
    <name type="scientific">Cronobacter sakazakii (strain ATCC BAA-894)</name>
    <name type="common">Enterobacter sakazakii</name>
    <dbReference type="NCBI Taxonomy" id="290339"/>
    <lineage>
        <taxon>Bacteria</taxon>
        <taxon>Pseudomonadati</taxon>
        <taxon>Pseudomonadota</taxon>
        <taxon>Gammaproteobacteria</taxon>
        <taxon>Enterobacterales</taxon>
        <taxon>Enterobacteriaceae</taxon>
        <taxon>Cronobacter</taxon>
    </lineage>
</organism>
<gene>
    <name evidence="2" type="ordered locus">ESA_02863</name>
</gene>
<feature type="transmembrane region" description="Helical" evidence="1">
    <location>
        <begin position="6"/>
        <end position="22"/>
    </location>
</feature>
<evidence type="ECO:0000313" key="3">
    <source>
        <dbReference type="Proteomes" id="UP000000260"/>
    </source>
</evidence>